<evidence type="ECO:0000313" key="3">
    <source>
        <dbReference type="EMBL" id="KMS59999.1"/>
    </source>
</evidence>
<keyword evidence="2" id="KW-1133">Transmembrane helix</keyword>
<evidence type="ECO:0000313" key="4">
    <source>
        <dbReference type="Proteomes" id="UP000052268"/>
    </source>
</evidence>
<gene>
    <name evidence="3" type="ORF">V474_07895</name>
</gene>
<proteinExistence type="predicted"/>
<organism evidence="3 4">
    <name type="scientific">Novosphingobium barchaimii LL02</name>
    <dbReference type="NCBI Taxonomy" id="1114963"/>
    <lineage>
        <taxon>Bacteria</taxon>
        <taxon>Pseudomonadati</taxon>
        <taxon>Pseudomonadota</taxon>
        <taxon>Alphaproteobacteria</taxon>
        <taxon>Sphingomonadales</taxon>
        <taxon>Sphingomonadaceae</taxon>
        <taxon>Novosphingobium</taxon>
    </lineage>
</organism>
<protein>
    <submittedName>
        <fullName evidence="3">Uncharacterized protein</fullName>
    </submittedName>
</protein>
<comment type="caution">
    <text evidence="3">The sequence shown here is derived from an EMBL/GenBank/DDBJ whole genome shotgun (WGS) entry which is preliminary data.</text>
</comment>
<dbReference type="EMBL" id="JACU01000002">
    <property type="protein sequence ID" value="KMS59999.1"/>
    <property type="molecule type" value="Genomic_DNA"/>
</dbReference>
<keyword evidence="2" id="KW-0812">Transmembrane</keyword>
<feature type="transmembrane region" description="Helical" evidence="2">
    <location>
        <begin position="90"/>
        <end position="112"/>
    </location>
</feature>
<dbReference type="Proteomes" id="UP000052268">
    <property type="component" value="Unassembled WGS sequence"/>
</dbReference>
<keyword evidence="4" id="KW-1185">Reference proteome</keyword>
<feature type="region of interest" description="Disordered" evidence="1">
    <location>
        <begin position="12"/>
        <end position="44"/>
    </location>
</feature>
<reference evidence="3 4" key="1">
    <citation type="journal article" date="2015" name="G3 (Bethesda)">
        <title>Insights into Ongoing Evolution of the Hexachlorocyclohexane Catabolic Pathway from Comparative Genomics of Ten Sphingomonadaceae Strains.</title>
        <authorList>
            <person name="Pearce S.L."/>
            <person name="Oakeshott J.G."/>
            <person name="Pandey G."/>
        </authorList>
    </citation>
    <scope>NUCLEOTIDE SEQUENCE [LARGE SCALE GENOMIC DNA]</scope>
    <source>
        <strain evidence="3 4">LL02</strain>
    </source>
</reference>
<name>A0A0J7Y7W0_9SPHN</name>
<evidence type="ECO:0000256" key="2">
    <source>
        <dbReference type="SAM" id="Phobius"/>
    </source>
</evidence>
<keyword evidence="2" id="KW-0472">Membrane</keyword>
<accession>A0A0J7Y7W0</accession>
<sequence>MSSPDTIAAIIRDLEQMKSGQHEPPPPPTLPPSQGDGNDGGMERRINTLEGKVDKLVDRTVAIEVGIATLTERMAHLPSKEYLDDKFGKMLTRTGIMVAIIGGIVGLAVRFIPA</sequence>
<dbReference type="PATRIC" id="fig|1114963.3.peg.478"/>
<dbReference type="AlphaFoldDB" id="A0A0J7Y7W0"/>
<evidence type="ECO:0000256" key="1">
    <source>
        <dbReference type="SAM" id="MobiDB-lite"/>
    </source>
</evidence>